<dbReference type="GO" id="GO:0006826">
    <property type="term" value="P:iron ion transport"/>
    <property type="evidence" value="ECO:0007669"/>
    <property type="project" value="UniProtKB-KW"/>
</dbReference>
<dbReference type="InterPro" id="IPR036942">
    <property type="entry name" value="Beta-barrel_TonB_sf"/>
</dbReference>
<evidence type="ECO:0000256" key="5">
    <source>
        <dbReference type="ARBA" id="ARBA00022692"/>
    </source>
</evidence>
<keyword evidence="3 11" id="KW-1134">Transmembrane beta strand</keyword>
<reference evidence="16 17" key="1">
    <citation type="submission" date="2014-10" db="EMBL/GenBank/DDBJ databases">
        <title>Draft genome sequence of Novosphingobium subterraneum DSM 12447.</title>
        <authorList>
            <person name="Gan H.M."/>
            <person name="Gan H.Y."/>
            <person name="Savka M.A."/>
        </authorList>
    </citation>
    <scope>NUCLEOTIDE SEQUENCE [LARGE SCALE GENOMIC DNA]</scope>
    <source>
        <strain evidence="16 17">DSM 12447</strain>
    </source>
</reference>
<keyword evidence="7" id="KW-0406">Ion transport</keyword>
<evidence type="ECO:0000256" key="10">
    <source>
        <dbReference type="ARBA" id="ARBA00023237"/>
    </source>
</evidence>
<evidence type="ECO:0000313" key="17">
    <source>
        <dbReference type="Proteomes" id="UP000031338"/>
    </source>
</evidence>
<accession>A0A0B8ZYU5</accession>
<dbReference type="Gene3D" id="2.40.170.20">
    <property type="entry name" value="TonB-dependent receptor, beta-barrel domain"/>
    <property type="match status" value="2"/>
</dbReference>
<dbReference type="Proteomes" id="UP000031338">
    <property type="component" value="Unassembled WGS sequence"/>
</dbReference>
<evidence type="ECO:0000256" key="9">
    <source>
        <dbReference type="ARBA" id="ARBA00023136"/>
    </source>
</evidence>
<dbReference type="InterPro" id="IPR012910">
    <property type="entry name" value="Plug_dom"/>
</dbReference>
<dbReference type="STRING" id="48936.NJ75_01432"/>
<dbReference type="SUPFAM" id="SSF56935">
    <property type="entry name" value="Porins"/>
    <property type="match status" value="1"/>
</dbReference>
<dbReference type="Pfam" id="PF00593">
    <property type="entry name" value="TonB_dep_Rec_b-barrel"/>
    <property type="match status" value="1"/>
</dbReference>
<keyword evidence="13" id="KW-0732">Signal</keyword>
<dbReference type="RefSeq" id="WP_039332838.1">
    <property type="nucleotide sequence ID" value="NZ_JRVC01000005.1"/>
</dbReference>
<keyword evidence="4" id="KW-0410">Iron transport</keyword>
<dbReference type="AlphaFoldDB" id="A0A0B8ZYU5"/>
<dbReference type="Pfam" id="PF07715">
    <property type="entry name" value="Plug"/>
    <property type="match status" value="1"/>
</dbReference>
<dbReference type="GO" id="GO:0009279">
    <property type="term" value="C:cell outer membrane"/>
    <property type="evidence" value="ECO:0007669"/>
    <property type="project" value="UniProtKB-SubCell"/>
</dbReference>
<keyword evidence="16" id="KW-0675">Receptor</keyword>
<evidence type="ECO:0000313" key="16">
    <source>
        <dbReference type="EMBL" id="KHS48243.1"/>
    </source>
</evidence>
<keyword evidence="10 11" id="KW-0998">Cell outer membrane</keyword>
<dbReference type="EMBL" id="JRVC01000005">
    <property type="protein sequence ID" value="KHS48243.1"/>
    <property type="molecule type" value="Genomic_DNA"/>
</dbReference>
<keyword evidence="5 11" id="KW-0812">Transmembrane</keyword>
<feature type="signal peptide" evidence="13">
    <location>
        <begin position="1"/>
        <end position="24"/>
    </location>
</feature>
<dbReference type="InterPro" id="IPR000531">
    <property type="entry name" value="Beta-barrel_TonB"/>
</dbReference>
<evidence type="ECO:0000256" key="6">
    <source>
        <dbReference type="ARBA" id="ARBA00023004"/>
    </source>
</evidence>
<evidence type="ECO:0000256" key="2">
    <source>
        <dbReference type="ARBA" id="ARBA00022448"/>
    </source>
</evidence>
<dbReference type="PANTHER" id="PTHR32552:SF81">
    <property type="entry name" value="TONB-DEPENDENT OUTER MEMBRANE RECEPTOR"/>
    <property type="match status" value="1"/>
</dbReference>
<feature type="domain" description="TonB-dependent receptor-like beta-barrel" evidence="14">
    <location>
        <begin position="314"/>
        <end position="733"/>
    </location>
</feature>
<feature type="domain" description="TonB-dependent receptor plug" evidence="15">
    <location>
        <begin position="50"/>
        <end position="156"/>
    </location>
</feature>
<evidence type="ECO:0000256" key="13">
    <source>
        <dbReference type="SAM" id="SignalP"/>
    </source>
</evidence>
<comment type="similarity">
    <text evidence="11 12">Belongs to the TonB-dependent receptor family.</text>
</comment>
<evidence type="ECO:0000256" key="12">
    <source>
        <dbReference type="RuleBase" id="RU003357"/>
    </source>
</evidence>
<comment type="caution">
    <text evidence="16">The sequence shown here is derived from an EMBL/GenBank/DDBJ whole genome shotgun (WGS) entry which is preliminary data.</text>
</comment>
<feature type="chain" id="PRO_5002127972" evidence="13">
    <location>
        <begin position="25"/>
        <end position="769"/>
    </location>
</feature>
<sequence>MSNKSVIRWTVSLAALCAASPLLAQEAQVSDEEQGITDIVVTAQRREESLQRAAVAVTAVTGADIAEAGITELVDLQKLVPALAVSPTGGTTSFFLRGVGTNSQNSFSENAVAFNFNGVYVARPSAPAGAFYDLARVEVVKGPQGTLYGRNATGGAINVIPRKPDLGKFGGEVRAEYGNYDSKKASAALNLPIGDSAALRVAGQVVDRDGFLTDGYNDEKGEGVRASFLIEPSADWSVLLVGDYFNQHGKGWGSVLLPSATLNAPDLNDHVGISSPAALAAIRNLAAGVFAPPFCGGFGGFVTSGCIDLPADTGFLDNKFYGLSATIEGDLGFGKLTLQPAWRKTDINFVTYLPGFRGEITEKAEQFSFEARFASDHDGPLNYVLGGFYFKEDQNALNFFRQGDLSTTRFTPNVNTESLAAFGQFTYKVTDALRLVAGGRYTKETKDQLTATVSGGRPGPVNPPLGAPFTGALDFEKFTWKAGIEFDAGPASLIYADVSTGFKSGGFFVAAPPENTFAPETLTAYTLGSKNRFFDNKLQVNVEAFYWDYTNQQITFVGGVRTANNIFAQGSRTENAGKSRIYGFEAEVRFQPSRNDRFDLNLQYLNGKYNSLRTANFSPTGAPVATGCTTLGSRLANPGVPGNNARFYDIDCSGKPAVNAPKWSLGLGYERGFDLSDSMRLLLGGRTSIESGRFLNPNYRPEERQGGFMMSDAYLTLEGDGGRWTLTGFINNIEDEEVIVRSGSRPILDFSVATLAPPRTYGIRMGYTF</sequence>
<evidence type="ECO:0000259" key="15">
    <source>
        <dbReference type="Pfam" id="PF07715"/>
    </source>
</evidence>
<dbReference type="PROSITE" id="PS52016">
    <property type="entry name" value="TONB_DEPENDENT_REC_3"/>
    <property type="match status" value="1"/>
</dbReference>
<proteinExistence type="inferred from homology"/>
<dbReference type="PATRIC" id="fig|48936.3.peg.1433"/>
<evidence type="ECO:0000259" key="14">
    <source>
        <dbReference type="Pfam" id="PF00593"/>
    </source>
</evidence>
<protein>
    <submittedName>
        <fullName evidence="16">TonB-dependent receptor plug</fullName>
    </submittedName>
</protein>
<organism evidence="16 17">
    <name type="scientific">Novosphingobium subterraneum</name>
    <dbReference type="NCBI Taxonomy" id="48936"/>
    <lineage>
        <taxon>Bacteria</taxon>
        <taxon>Pseudomonadati</taxon>
        <taxon>Pseudomonadota</taxon>
        <taxon>Alphaproteobacteria</taxon>
        <taxon>Sphingomonadales</taxon>
        <taxon>Sphingomonadaceae</taxon>
        <taxon>Novosphingobium</taxon>
    </lineage>
</organism>
<keyword evidence="9 11" id="KW-0472">Membrane</keyword>
<evidence type="ECO:0000256" key="4">
    <source>
        <dbReference type="ARBA" id="ARBA00022496"/>
    </source>
</evidence>
<dbReference type="PANTHER" id="PTHR32552">
    <property type="entry name" value="FERRICHROME IRON RECEPTOR-RELATED"/>
    <property type="match status" value="1"/>
</dbReference>
<comment type="subcellular location">
    <subcellularLocation>
        <location evidence="1 11">Cell outer membrane</location>
        <topology evidence="1 11">Multi-pass membrane protein</topology>
    </subcellularLocation>
</comment>
<keyword evidence="2 11" id="KW-0813">Transport</keyword>
<keyword evidence="6" id="KW-0408">Iron</keyword>
<evidence type="ECO:0000256" key="7">
    <source>
        <dbReference type="ARBA" id="ARBA00023065"/>
    </source>
</evidence>
<dbReference type="InterPro" id="IPR039426">
    <property type="entry name" value="TonB-dep_rcpt-like"/>
</dbReference>
<keyword evidence="8 12" id="KW-0798">TonB box</keyword>
<gene>
    <name evidence="16" type="ORF">NJ75_01432</name>
</gene>
<evidence type="ECO:0000256" key="8">
    <source>
        <dbReference type="ARBA" id="ARBA00023077"/>
    </source>
</evidence>
<evidence type="ECO:0000256" key="3">
    <source>
        <dbReference type="ARBA" id="ARBA00022452"/>
    </source>
</evidence>
<evidence type="ECO:0000256" key="1">
    <source>
        <dbReference type="ARBA" id="ARBA00004571"/>
    </source>
</evidence>
<evidence type="ECO:0000256" key="11">
    <source>
        <dbReference type="PROSITE-ProRule" id="PRU01360"/>
    </source>
</evidence>
<name>A0A0B8ZYU5_9SPHN</name>
<keyword evidence="17" id="KW-1185">Reference proteome</keyword>